<keyword evidence="12" id="KW-1185">Reference proteome</keyword>
<dbReference type="OrthoDB" id="10250268at2759"/>
<name>A0A316VPE6_9BASI</name>
<dbReference type="EMBL" id="KZ819602">
    <property type="protein sequence ID" value="PWN38283.1"/>
    <property type="molecule type" value="Genomic_DNA"/>
</dbReference>
<dbReference type="InterPro" id="IPR036249">
    <property type="entry name" value="Thioredoxin-like_sf"/>
</dbReference>
<keyword evidence="6" id="KW-0999">Mitochondrion inner membrane</keyword>
<evidence type="ECO:0000256" key="6">
    <source>
        <dbReference type="ARBA" id="ARBA00022792"/>
    </source>
</evidence>
<evidence type="ECO:0000256" key="7">
    <source>
        <dbReference type="ARBA" id="ARBA00022982"/>
    </source>
</evidence>
<dbReference type="AlphaFoldDB" id="A0A316VPE6"/>
<dbReference type="SUPFAM" id="SSF52833">
    <property type="entry name" value="Thioredoxin-like"/>
    <property type="match status" value="1"/>
</dbReference>
<evidence type="ECO:0000256" key="5">
    <source>
        <dbReference type="ARBA" id="ARBA00022660"/>
    </source>
</evidence>
<evidence type="ECO:0000313" key="12">
    <source>
        <dbReference type="Proteomes" id="UP000245771"/>
    </source>
</evidence>
<comment type="subcellular location">
    <subcellularLocation>
        <location evidence="2">Mitochondrion inner membrane</location>
        <topology evidence="2">Peripheral membrane protein</topology>
        <orientation evidence="2">Matrix side</orientation>
    </subcellularLocation>
</comment>
<evidence type="ECO:0000256" key="1">
    <source>
        <dbReference type="ARBA" id="ARBA00003195"/>
    </source>
</evidence>
<dbReference type="Pfam" id="PF05047">
    <property type="entry name" value="L51_S25_CI-B8"/>
    <property type="match status" value="1"/>
</dbReference>
<accession>A0A316VPE6</accession>
<dbReference type="PIRSF" id="PIRSF005822">
    <property type="entry name" value="NDUA2"/>
    <property type="match status" value="1"/>
</dbReference>
<dbReference type="GeneID" id="37018981"/>
<evidence type="ECO:0000256" key="4">
    <source>
        <dbReference type="ARBA" id="ARBA00022448"/>
    </source>
</evidence>
<keyword evidence="8" id="KW-0496">Mitochondrion</keyword>
<evidence type="ECO:0000259" key="10">
    <source>
        <dbReference type="SMART" id="SM00916"/>
    </source>
</evidence>
<gene>
    <name evidence="11" type="ORF">FA14DRAFT_143238</name>
</gene>
<keyword evidence="4" id="KW-0813">Transport</keyword>
<dbReference type="Proteomes" id="UP000245771">
    <property type="component" value="Unassembled WGS sequence"/>
</dbReference>
<dbReference type="GO" id="GO:0005743">
    <property type="term" value="C:mitochondrial inner membrane"/>
    <property type="evidence" value="ECO:0007669"/>
    <property type="project" value="UniProtKB-SubCell"/>
</dbReference>
<evidence type="ECO:0000256" key="3">
    <source>
        <dbReference type="ARBA" id="ARBA00008939"/>
    </source>
</evidence>
<comment type="function">
    <text evidence="1">Accessory subunit of the mitochondrial membrane respiratory chain NADH dehydrogenase (Complex I), that is believed not to be involved in catalysis. Complex I functions in the transfer of electrons from NADH to the respiratory chain. The immediate electron acceptor for the enzyme is believed to be ubiquinone.</text>
</comment>
<dbReference type="InParanoid" id="A0A316VPE6"/>
<proteinExistence type="inferred from homology"/>
<reference evidence="11 12" key="1">
    <citation type="journal article" date="2018" name="Mol. Biol. Evol.">
        <title>Broad Genomic Sampling Reveals a Smut Pathogenic Ancestry of the Fungal Clade Ustilaginomycotina.</title>
        <authorList>
            <person name="Kijpornyongpan T."/>
            <person name="Mondo S.J."/>
            <person name="Barry K."/>
            <person name="Sandor L."/>
            <person name="Lee J."/>
            <person name="Lipzen A."/>
            <person name="Pangilinan J."/>
            <person name="LaButti K."/>
            <person name="Hainaut M."/>
            <person name="Henrissat B."/>
            <person name="Grigoriev I.V."/>
            <person name="Spatafora J.W."/>
            <person name="Aime M.C."/>
        </authorList>
    </citation>
    <scope>NUCLEOTIDE SEQUENCE [LARGE SCALE GENOMIC DNA]</scope>
    <source>
        <strain evidence="11 12">MCA 3882</strain>
    </source>
</reference>
<evidence type="ECO:0000256" key="8">
    <source>
        <dbReference type="ARBA" id="ARBA00023128"/>
    </source>
</evidence>
<dbReference type="PANTHER" id="PTHR12878">
    <property type="entry name" value="NADH-UBIQUINONE OXIDOREDUCTASE B8 SUBUNIT"/>
    <property type="match status" value="1"/>
</dbReference>
<organism evidence="11 12">
    <name type="scientific">Meira miltonrushii</name>
    <dbReference type="NCBI Taxonomy" id="1280837"/>
    <lineage>
        <taxon>Eukaryota</taxon>
        <taxon>Fungi</taxon>
        <taxon>Dikarya</taxon>
        <taxon>Basidiomycota</taxon>
        <taxon>Ustilaginomycotina</taxon>
        <taxon>Exobasidiomycetes</taxon>
        <taxon>Exobasidiales</taxon>
        <taxon>Brachybasidiaceae</taxon>
        <taxon>Meira</taxon>
    </lineage>
</organism>
<dbReference type="PANTHER" id="PTHR12878:SF0">
    <property type="entry name" value="NADH DEHYDROGENASE [UBIQUINONE] 1 ALPHA SUBCOMPLEX SUBUNIT 2"/>
    <property type="match status" value="1"/>
</dbReference>
<dbReference type="STRING" id="1280837.A0A316VPE6"/>
<dbReference type="Gene3D" id="3.40.30.10">
    <property type="entry name" value="Glutaredoxin"/>
    <property type="match status" value="1"/>
</dbReference>
<keyword evidence="5" id="KW-0679">Respiratory chain</keyword>
<dbReference type="InterPro" id="IPR016464">
    <property type="entry name" value="NADH_Ub_cplx-1_asu_su-2"/>
</dbReference>
<evidence type="ECO:0000256" key="9">
    <source>
        <dbReference type="ARBA" id="ARBA00023136"/>
    </source>
</evidence>
<comment type="similarity">
    <text evidence="3">Belongs to the complex I NDUFA2 subunit family.</text>
</comment>
<feature type="domain" description="Ribosomal protein/NADH dehydrogenase" evidence="10">
    <location>
        <begin position="23"/>
        <end position="96"/>
    </location>
</feature>
<dbReference type="SMART" id="SM00916">
    <property type="entry name" value="L51_S25_CI-B8"/>
    <property type="match status" value="1"/>
</dbReference>
<protein>
    <submittedName>
        <fullName evidence="11">NADH dehydrogenase, alpha subcomplex, subunit 2</fullName>
    </submittedName>
</protein>
<dbReference type="InterPro" id="IPR007741">
    <property type="entry name" value="Ribosomal_mL43/mS25/NADH_DH"/>
</dbReference>
<evidence type="ECO:0000256" key="2">
    <source>
        <dbReference type="ARBA" id="ARBA00004443"/>
    </source>
</evidence>
<keyword evidence="9" id="KW-0472">Membrane</keyword>
<evidence type="ECO:0000313" key="11">
    <source>
        <dbReference type="EMBL" id="PWN38283.1"/>
    </source>
</evidence>
<dbReference type="RefSeq" id="XP_025358585.1">
    <property type="nucleotide sequence ID" value="XM_025497200.1"/>
</dbReference>
<keyword evidence="7" id="KW-0249">Electron transport</keyword>
<sequence>MASTALSRAFPAALKEVRFHMCQSGQASAGARQFIESSYKSIKQSNPELPFLIREASGAPARIFARFDRGVEKHAELDGLSASDVEKKVTELISQGGKA</sequence>